<dbReference type="AlphaFoldDB" id="A0A1G8LC36"/>
<accession>A0A1G8LC36</accession>
<sequence>MPVCLGFPVDDGRITALSDEEMGRQEGDSIVLSSACWRNYIATWEISEGRLYLIGLEGKYRLSAPEPILADWFSGEFTLPQGELIDCNVELDFTLRYTQEVSLRFQSGVVVESILKEVQ</sequence>
<evidence type="ECO:0000313" key="1">
    <source>
        <dbReference type="EMBL" id="SDI53183.1"/>
    </source>
</evidence>
<organism evidence="1 2">
    <name type="scientific">Ferrimonas sediminum</name>
    <dbReference type="NCBI Taxonomy" id="718193"/>
    <lineage>
        <taxon>Bacteria</taxon>
        <taxon>Pseudomonadati</taxon>
        <taxon>Pseudomonadota</taxon>
        <taxon>Gammaproteobacteria</taxon>
        <taxon>Alteromonadales</taxon>
        <taxon>Ferrimonadaceae</taxon>
        <taxon>Ferrimonas</taxon>
    </lineage>
</organism>
<evidence type="ECO:0000313" key="2">
    <source>
        <dbReference type="Proteomes" id="UP000199527"/>
    </source>
</evidence>
<reference evidence="2" key="1">
    <citation type="submission" date="2016-10" db="EMBL/GenBank/DDBJ databases">
        <authorList>
            <person name="Varghese N."/>
            <person name="Submissions S."/>
        </authorList>
    </citation>
    <scope>NUCLEOTIDE SEQUENCE [LARGE SCALE GENOMIC DNA]</scope>
    <source>
        <strain evidence="2">DSM 23317</strain>
    </source>
</reference>
<keyword evidence="2" id="KW-1185">Reference proteome</keyword>
<protein>
    <submittedName>
        <fullName evidence="1">Uncharacterized protein</fullName>
    </submittedName>
</protein>
<gene>
    <name evidence="1" type="ORF">SAMN04488540_10217</name>
</gene>
<name>A0A1G8LC36_9GAMM</name>
<dbReference type="Proteomes" id="UP000199527">
    <property type="component" value="Unassembled WGS sequence"/>
</dbReference>
<dbReference type="EMBL" id="FNEM01000002">
    <property type="protein sequence ID" value="SDI53183.1"/>
    <property type="molecule type" value="Genomic_DNA"/>
</dbReference>
<proteinExistence type="predicted"/>